<dbReference type="SUPFAM" id="SSF88723">
    <property type="entry name" value="PIN domain-like"/>
    <property type="match status" value="1"/>
</dbReference>
<dbReference type="SMART" id="SM00485">
    <property type="entry name" value="XPGN"/>
    <property type="match status" value="1"/>
</dbReference>
<dbReference type="GO" id="GO:0005634">
    <property type="term" value="C:nucleus"/>
    <property type="evidence" value="ECO:0007669"/>
    <property type="project" value="UniProtKB-SubCell"/>
</dbReference>
<dbReference type="OrthoDB" id="26491at2759"/>
<dbReference type="FunFam" id="1.10.150.20:FF:000011">
    <property type="entry name" value="exonuclease 1"/>
    <property type="match status" value="1"/>
</dbReference>
<feature type="region of interest" description="Disordered" evidence="16">
    <location>
        <begin position="286"/>
        <end position="334"/>
    </location>
</feature>
<keyword evidence="7" id="KW-0227">DNA damage</keyword>
<sequence>MGISGLLPFLKQHTKKTHLSQFEGQRVAIDGYSWLHKGAYCCSSDLCLNRPTDKYVTYFLKRIQTLLNHGLQPLVVFDGGNLPMKKDENESRRNAKRQNFEKGKALLAQGKPRAAEEFFQRAVNISPRHAKNVIEALKRKGIEFIVAPYEADSQMAFLAQNGKVDLVMTEDSDLLAYGCPEVLFKLGRDGYVEQVSMGEVMRSSTFTGFTRTMFTEMCIFAGCDFLANVPNVGMKKAYDFMRKLRRHESVIKRLKYSSYKVPETYKEDFKRALMVFQHQTVYDPTSRSLRHLSPIPPKGAEEEPEQGGAGREVRSSFDSGSVEATPTAGTSESLDLEDLDFLGPHHSNTLARMIAEGDVHPSTFKRFEPLQQEPHFARRSSPRIKGKRENAKPSGFRAVQPHSMKRMGDYYPTTTSVSASKGALQDFIPPRLAGREGIAKRLSLDVMMNKKEKVIGSKYFQSATNNEGGGDASLKRKSVSLPPAQSQANQGNYLRKTVIEAKRAVSHASMDFGKYTLKEAPSGAGAARTKEELLSPPRKMHKVMKSDVVCSQQFQPPTASHQPVRRSPRKKKNIFARTNPGVVGLKFAQYRFTK</sequence>
<dbReference type="GO" id="GO:0046872">
    <property type="term" value="F:metal ion binding"/>
    <property type="evidence" value="ECO:0007669"/>
    <property type="project" value="UniProtKB-KW"/>
</dbReference>
<dbReference type="InterPro" id="IPR006084">
    <property type="entry name" value="XPG/Rad2"/>
</dbReference>
<keyword evidence="9" id="KW-0378">Hydrolase</keyword>
<evidence type="ECO:0000256" key="11">
    <source>
        <dbReference type="ARBA" id="ARBA00022881"/>
    </source>
</evidence>
<evidence type="ECO:0000256" key="10">
    <source>
        <dbReference type="ARBA" id="ARBA00022842"/>
    </source>
</evidence>
<evidence type="ECO:0000256" key="2">
    <source>
        <dbReference type="ARBA" id="ARBA00004123"/>
    </source>
</evidence>
<dbReference type="InterPro" id="IPR036279">
    <property type="entry name" value="5-3_exonuclease_C_sf"/>
</dbReference>
<keyword evidence="10" id="KW-0460">Magnesium</keyword>
<keyword evidence="6" id="KW-0479">Metal-binding</keyword>
<dbReference type="InterPro" id="IPR019734">
    <property type="entry name" value="TPR_rpt"/>
</dbReference>
<feature type="compositionally biased region" description="Basic residues" evidence="16">
    <location>
        <begin position="377"/>
        <end position="386"/>
    </location>
</feature>
<feature type="compositionally biased region" description="Polar residues" evidence="16">
    <location>
        <begin position="316"/>
        <end position="330"/>
    </location>
</feature>
<dbReference type="Gene3D" id="3.40.50.1010">
    <property type="entry name" value="5'-nuclease"/>
    <property type="match status" value="1"/>
</dbReference>
<evidence type="ECO:0000256" key="13">
    <source>
        <dbReference type="ARBA" id="ARBA00023242"/>
    </source>
</evidence>
<dbReference type="PANTHER" id="PTHR11081">
    <property type="entry name" value="FLAP ENDONUCLEASE FAMILY MEMBER"/>
    <property type="match status" value="1"/>
</dbReference>
<evidence type="ECO:0000256" key="16">
    <source>
        <dbReference type="SAM" id="MobiDB-lite"/>
    </source>
</evidence>
<keyword evidence="20" id="KW-1185">Reference proteome</keyword>
<organism evidence="19 20">
    <name type="scientific">Chloropicon primus</name>
    <dbReference type="NCBI Taxonomy" id="1764295"/>
    <lineage>
        <taxon>Eukaryota</taxon>
        <taxon>Viridiplantae</taxon>
        <taxon>Chlorophyta</taxon>
        <taxon>Chloropicophyceae</taxon>
        <taxon>Chloropicales</taxon>
        <taxon>Chloropicaceae</taxon>
        <taxon>Chloropicon</taxon>
    </lineage>
</organism>
<dbReference type="FunFam" id="3.40.50.1010:FF:000002">
    <property type="entry name" value="Exonuclease 1, putative"/>
    <property type="match status" value="1"/>
</dbReference>
<keyword evidence="15" id="KW-0802">TPR repeat</keyword>
<dbReference type="Pfam" id="PF00867">
    <property type="entry name" value="XPG_I"/>
    <property type="match status" value="1"/>
</dbReference>
<dbReference type="PRINTS" id="PR00853">
    <property type="entry name" value="XPGRADSUPER"/>
</dbReference>
<gene>
    <name evidence="19" type="ORF">A3770_03p25310</name>
</gene>
<dbReference type="InterPro" id="IPR044752">
    <property type="entry name" value="PIN-like_EXO1"/>
</dbReference>
<keyword evidence="13" id="KW-0539">Nucleus</keyword>
<dbReference type="InterPro" id="IPR019974">
    <property type="entry name" value="XPG_CS"/>
</dbReference>
<dbReference type="Pfam" id="PF00752">
    <property type="entry name" value="XPG_N"/>
    <property type="match status" value="1"/>
</dbReference>
<keyword evidence="12" id="KW-0234">DNA repair</keyword>
<comment type="function">
    <text evidence="14">Putative 5'-&gt;3' double-stranded DNA exonuclease which may also contain a cryptic 3'-&gt;5' double-stranded DNA exonuclease activity. May be involved in DNA mismatch repair (MMR).</text>
</comment>
<dbReference type="PANTHER" id="PTHR11081:SF65">
    <property type="entry name" value="DNA DAMAGE-INDUCIBLE PROTEIN DIN7-RELATED"/>
    <property type="match status" value="1"/>
</dbReference>
<dbReference type="InterPro" id="IPR006086">
    <property type="entry name" value="XPG-I_dom"/>
</dbReference>
<dbReference type="SMART" id="SM00484">
    <property type="entry name" value="XPGI"/>
    <property type="match status" value="1"/>
</dbReference>
<dbReference type="CDD" id="cd09857">
    <property type="entry name" value="PIN_EXO1"/>
    <property type="match status" value="1"/>
</dbReference>
<feature type="region of interest" description="Disordered" evidence="16">
    <location>
        <begin position="461"/>
        <end position="488"/>
    </location>
</feature>
<feature type="domain" description="XPG N-terminal" evidence="18">
    <location>
        <begin position="1"/>
        <end position="99"/>
    </location>
</feature>
<dbReference type="AlphaFoldDB" id="A0A5B8MHT7"/>
<keyword evidence="5" id="KW-0540">Nuclease</keyword>
<feature type="compositionally biased region" description="Basic residues" evidence="16">
    <location>
        <begin position="563"/>
        <end position="573"/>
    </location>
</feature>
<keyword evidence="8" id="KW-0228">DNA excision</keyword>
<dbReference type="GO" id="GO:0017108">
    <property type="term" value="F:5'-flap endonuclease activity"/>
    <property type="evidence" value="ECO:0007669"/>
    <property type="project" value="TreeGrafter"/>
</dbReference>
<dbReference type="InterPro" id="IPR029060">
    <property type="entry name" value="PIN-like_dom_sf"/>
</dbReference>
<comment type="subcellular location">
    <subcellularLocation>
        <location evidence="2">Nucleus</location>
    </subcellularLocation>
</comment>
<evidence type="ECO:0000259" key="17">
    <source>
        <dbReference type="SMART" id="SM00484"/>
    </source>
</evidence>
<dbReference type="CDD" id="cd09901">
    <property type="entry name" value="H3TH_FEN1-like"/>
    <property type="match status" value="1"/>
</dbReference>
<evidence type="ECO:0000313" key="20">
    <source>
        <dbReference type="Proteomes" id="UP000316726"/>
    </source>
</evidence>
<dbReference type="InterPro" id="IPR006085">
    <property type="entry name" value="XPG_DNA_repair_N"/>
</dbReference>
<protein>
    <recommendedName>
        <fullName evidence="4">Exonuclease 1</fullName>
    </recommendedName>
</protein>
<evidence type="ECO:0000256" key="14">
    <source>
        <dbReference type="ARBA" id="ARBA00060210"/>
    </source>
</evidence>
<evidence type="ECO:0000256" key="5">
    <source>
        <dbReference type="ARBA" id="ARBA00022722"/>
    </source>
</evidence>
<dbReference type="STRING" id="1764295.A0A5B8MHT7"/>
<evidence type="ECO:0000256" key="4">
    <source>
        <dbReference type="ARBA" id="ARBA00020324"/>
    </source>
</evidence>
<keyword evidence="19" id="KW-0255">Endonuclease</keyword>
<dbReference type="PROSITE" id="PS00842">
    <property type="entry name" value="XPG_2"/>
    <property type="match status" value="1"/>
</dbReference>
<keyword evidence="11" id="KW-0267">Excision nuclease</keyword>
<dbReference type="PROSITE" id="PS50005">
    <property type="entry name" value="TPR"/>
    <property type="match status" value="1"/>
</dbReference>
<reference evidence="19 20" key="1">
    <citation type="submission" date="2018-07" db="EMBL/GenBank/DDBJ databases">
        <title>The complete nuclear genome of the prasinophyte Chloropicon primus (CCMP1205).</title>
        <authorList>
            <person name="Pombert J.-F."/>
            <person name="Otis C."/>
            <person name="Turmel M."/>
            <person name="Lemieux C."/>
        </authorList>
    </citation>
    <scope>NUCLEOTIDE SEQUENCE [LARGE SCALE GENOMIC DNA]</scope>
    <source>
        <strain evidence="19 20">CCMP1205</strain>
    </source>
</reference>
<evidence type="ECO:0000256" key="12">
    <source>
        <dbReference type="ARBA" id="ARBA00023204"/>
    </source>
</evidence>
<evidence type="ECO:0000256" key="7">
    <source>
        <dbReference type="ARBA" id="ARBA00022763"/>
    </source>
</evidence>
<evidence type="ECO:0000259" key="18">
    <source>
        <dbReference type="SMART" id="SM00485"/>
    </source>
</evidence>
<evidence type="ECO:0000256" key="15">
    <source>
        <dbReference type="PROSITE-ProRule" id="PRU00339"/>
    </source>
</evidence>
<feature type="region of interest" description="Disordered" evidence="16">
    <location>
        <begin position="554"/>
        <end position="573"/>
    </location>
</feature>
<feature type="repeat" description="TPR" evidence="15">
    <location>
        <begin position="96"/>
        <end position="129"/>
    </location>
</feature>
<dbReference type="SUPFAM" id="SSF47807">
    <property type="entry name" value="5' to 3' exonuclease, C-terminal subdomain"/>
    <property type="match status" value="1"/>
</dbReference>
<name>A0A5B8MHT7_9CHLO</name>
<feature type="region of interest" description="Disordered" evidence="16">
    <location>
        <begin position="374"/>
        <end position="396"/>
    </location>
</feature>
<evidence type="ECO:0000313" key="19">
    <source>
        <dbReference type="EMBL" id="QDZ20013.1"/>
    </source>
</evidence>
<proteinExistence type="inferred from homology"/>
<comment type="cofactor">
    <cofactor evidence="1">
        <name>Mg(2+)</name>
        <dbReference type="ChEBI" id="CHEBI:18420"/>
    </cofactor>
</comment>
<dbReference type="Proteomes" id="UP000316726">
    <property type="component" value="Chromosome 3"/>
</dbReference>
<evidence type="ECO:0000256" key="1">
    <source>
        <dbReference type="ARBA" id="ARBA00001946"/>
    </source>
</evidence>
<dbReference type="GO" id="GO:0006281">
    <property type="term" value="P:DNA repair"/>
    <property type="evidence" value="ECO:0007669"/>
    <property type="project" value="UniProtKB-KW"/>
</dbReference>
<dbReference type="Gene3D" id="1.10.150.20">
    <property type="entry name" value="5' to 3' exonuclease, C-terminal subdomain"/>
    <property type="match status" value="1"/>
</dbReference>
<evidence type="ECO:0000256" key="9">
    <source>
        <dbReference type="ARBA" id="ARBA00022801"/>
    </source>
</evidence>
<comment type="similarity">
    <text evidence="3">Belongs to the XPG/RAD2 endonuclease family. EXO1 subfamily.</text>
</comment>
<evidence type="ECO:0000256" key="6">
    <source>
        <dbReference type="ARBA" id="ARBA00022723"/>
    </source>
</evidence>
<evidence type="ECO:0000256" key="3">
    <source>
        <dbReference type="ARBA" id="ARBA00010563"/>
    </source>
</evidence>
<feature type="domain" description="XPG-I" evidence="17">
    <location>
        <begin position="138"/>
        <end position="206"/>
    </location>
</feature>
<evidence type="ECO:0000256" key="8">
    <source>
        <dbReference type="ARBA" id="ARBA00022769"/>
    </source>
</evidence>
<dbReference type="EMBL" id="CP031036">
    <property type="protein sequence ID" value="QDZ20013.1"/>
    <property type="molecule type" value="Genomic_DNA"/>
</dbReference>
<accession>A0A5B8MHT7</accession>